<evidence type="ECO:0000256" key="1">
    <source>
        <dbReference type="ARBA" id="ARBA00005417"/>
    </source>
</evidence>
<evidence type="ECO:0000256" key="3">
    <source>
        <dbReference type="ARBA" id="ARBA00022741"/>
    </source>
</evidence>
<keyword evidence="8" id="KW-1185">Reference proteome</keyword>
<dbReference type="InterPro" id="IPR027417">
    <property type="entry name" value="P-loop_NTPase"/>
</dbReference>
<dbReference type="OrthoDB" id="9781246at2"/>
<name>A0A3M8F454_9ACTN</name>
<keyword evidence="2" id="KW-0813">Transport</keyword>
<dbReference type="PANTHER" id="PTHR43335">
    <property type="entry name" value="ABC TRANSPORTER, ATP-BINDING PROTEIN"/>
    <property type="match status" value="1"/>
</dbReference>
<dbReference type="SUPFAM" id="SSF52540">
    <property type="entry name" value="P-loop containing nucleoside triphosphate hydrolases"/>
    <property type="match status" value="1"/>
</dbReference>
<dbReference type="InterPro" id="IPR003593">
    <property type="entry name" value="AAA+_ATPase"/>
</dbReference>
<dbReference type="Proteomes" id="UP000028058">
    <property type="component" value="Unassembled WGS sequence"/>
</dbReference>
<feature type="region of interest" description="Disordered" evidence="5">
    <location>
        <begin position="297"/>
        <end position="320"/>
    </location>
</feature>
<dbReference type="EMBL" id="JNAD02000006">
    <property type="protein sequence ID" value="RKM95343.1"/>
    <property type="molecule type" value="Genomic_DNA"/>
</dbReference>
<dbReference type="GO" id="GO:0005524">
    <property type="term" value="F:ATP binding"/>
    <property type="evidence" value="ECO:0007669"/>
    <property type="project" value="UniProtKB-KW"/>
</dbReference>
<comment type="caution">
    <text evidence="7">The sequence shown here is derived from an EMBL/GenBank/DDBJ whole genome shotgun (WGS) entry which is preliminary data.</text>
</comment>
<dbReference type="Gene3D" id="3.40.50.300">
    <property type="entry name" value="P-loop containing nucleotide triphosphate hydrolases"/>
    <property type="match status" value="1"/>
</dbReference>
<evidence type="ECO:0000259" key="6">
    <source>
        <dbReference type="PROSITE" id="PS50893"/>
    </source>
</evidence>
<evidence type="ECO:0000256" key="5">
    <source>
        <dbReference type="SAM" id="MobiDB-lite"/>
    </source>
</evidence>
<evidence type="ECO:0000256" key="2">
    <source>
        <dbReference type="ARBA" id="ARBA00022448"/>
    </source>
</evidence>
<organism evidence="7 8">
    <name type="scientific">Streptomyces xinghaiensis</name>
    <dbReference type="NCBI Taxonomy" id="1038928"/>
    <lineage>
        <taxon>Bacteria</taxon>
        <taxon>Bacillati</taxon>
        <taxon>Actinomycetota</taxon>
        <taxon>Actinomycetes</taxon>
        <taxon>Kitasatosporales</taxon>
        <taxon>Streptomycetaceae</taxon>
        <taxon>Streptomyces</taxon>
    </lineage>
</organism>
<feature type="compositionally biased region" description="Gly residues" evidence="5">
    <location>
        <begin position="297"/>
        <end position="310"/>
    </location>
</feature>
<sequence>MIDVEDLTKRYGPATVVGGLTFTVRPGAVTGFLGPNGAGKSTTMRMMLGLTRPDAGSARIGGRPYSELTHPLRHVGALLETSAPHRGLTARDHLLWLARSNRIARGRVREVLETVGLADAARRRVGTFSLGMGQRLGLAAALLGDPPVLVLDEPVNGLDTEGIRWLRDLLRSMAAEGRTVLVSSHLMAEMSRVADHLVVISRGRLLADTGMADFMQRHGRPYVRVRTPHAERLGRELERHGATPSRTPDGALDVVGMTAAEISRLAAEGGSPLHELSTHAGSLEEIYLQVIGEGTGGGGAAGGGDPGRAAGGREGRNTHV</sequence>
<feature type="compositionally biased region" description="Basic and acidic residues" evidence="5">
    <location>
        <begin position="311"/>
        <end position="320"/>
    </location>
</feature>
<dbReference type="AlphaFoldDB" id="A0A3M8F454"/>
<feature type="domain" description="ABC transporter" evidence="6">
    <location>
        <begin position="2"/>
        <end position="227"/>
    </location>
</feature>
<keyword evidence="4 7" id="KW-0067">ATP-binding</keyword>
<dbReference type="RefSeq" id="WP_043460646.1">
    <property type="nucleotide sequence ID" value="NZ_CP134822.1"/>
</dbReference>
<comment type="similarity">
    <text evidence="1">Belongs to the ABC transporter superfamily.</text>
</comment>
<evidence type="ECO:0000313" key="8">
    <source>
        <dbReference type="Proteomes" id="UP000028058"/>
    </source>
</evidence>
<proteinExistence type="inferred from homology"/>
<evidence type="ECO:0000313" key="7">
    <source>
        <dbReference type="EMBL" id="RKM95343.1"/>
    </source>
</evidence>
<accession>A0A3M8F454</accession>
<protein>
    <submittedName>
        <fullName evidence="7">ATP-binding cassette domain-containing protein</fullName>
    </submittedName>
</protein>
<evidence type="ECO:0000256" key="4">
    <source>
        <dbReference type="ARBA" id="ARBA00022840"/>
    </source>
</evidence>
<dbReference type="GO" id="GO:0016887">
    <property type="term" value="F:ATP hydrolysis activity"/>
    <property type="evidence" value="ECO:0007669"/>
    <property type="project" value="InterPro"/>
</dbReference>
<dbReference type="PROSITE" id="PS50893">
    <property type="entry name" value="ABC_TRANSPORTER_2"/>
    <property type="match status" value="1"/>
</dbReference>
<dbReference type="InterPro" id="IPR003439">
    <property type="entry name" value="ABC_transporter-like_ATP-bd"/>
</dbReference>
<keyword evidence="3" id="KW-0547">Nucleotide-binding</keyword>
<reference evidence="7 8" key="1">
    <citation type="journal article" date="2014" name="Genome Announc.">
        <title>Draft Genome Sequence of Streptomyces fradiae ATCC 19609, a Strain Highly Sensitive to Antibiotics.</title>
        <authorList>
            <person name="Bekker O.B."/>
            <person name="Klimina K.M."/>
            <person name="Vatlin A.A."/>
            <person name="Zakharevich N.V."/>
            <person name="Kasianov A.S."/>
            <person name="Danilenko V.N."/>
        </authorList>
    </citation>
    <scope>NUCLEOTIDE SEQUENCE [LARGE SCALE GENOMIC DNA]</scope>
    <source>
        <strain evidence="7 8">ATCC 19609</strain>
    </source>
</reference>
<dbReference type="Pfam" id="PF00005">
    <property type="entry name" value="ABC_tran"/>
    <property type="match status" value="1"/>
</dbReference>
<dbReference type="PANTHER" id="PTHR43335:SF4">
    <property type="entry name" value="ABC TRANSPORTER, ATP-BINDING PROTEIN"/>
    <property type="match status" value="1"/>
</dbReference>
<dbReference type="SMART" id="SM00382">
    <property type="entry name" value="AAA"/>
    <property type="match status" value="1"/>
</dbReference>
<gene>
    <name evidence="7" type="ORF">SFRA_014830</name>
</gene>